<protein>
    <submittedName>
        <fullName evidence="2">F-box domain-containing protein</fullName>
    </submittedName>
</protein>
<dbReference type="Proteomes" id="UP000035681">
    <property type="component" value="Unplaced"/>
</dbReference>
<proteinExistence type="predicted"/>
<dbReference type="AlphaFoldDB" id="A0AAF5CWH9"/>
<dbReference type="WBParaSite" id="TCONS_00002061.p1">
    <property type="protein sequence ID" value="TCONS_00002061.p1"/>
    <property type="gene ID" value="XLOC_001963"/>
</dbReference>
<reference evidence="2" key="1">
    <citation type="submission" date="2024-02" db="UniProtKB">
        <authorList>
            <consortium name="WormBaseParasite"/>
        </authorList>
    </citation>
    <scope>IDENTIFICATION</scope>
</reference>
<organism evidence="1 2">
    <name type="scientific">Strongyloides stercoralis</name>
    <name type="common">Threadworm</name>
    <dbReference type="NCBI Taxonomy" id="6248"/>
    <lineage>
        <taxon>Eukaryota</taxon>
        <taxon>Metazoa</taxon>
        <taxon>Ecdysozoa</taxon>
        <taxon>Nematoda</taxon>
        <taxon>Chromadorea</taxon>
        <taxon>Rhabditida</taxon>
        <taxon>Tylenchina</taxon>
        <taxon>Panagrolaimomorpha</taxon>
        <taxon>Strongyloidoidea</taxon>
        <taxon>Strongyloididae</taxon>
        <taxon>Strongyloides</taxon>
    </lineage>
</organism>
<evidence type="ECO:0000313" key="2">
    <source>
        <dbReference type="WBParaSite" id="TCONS_00002061.p1"/>
    </source>
</evidence>
<keyword evidence="1" id="KW-1185">Reference proteome</keyword>
<sequence length="528" mass="62878">MNLEEKVFRISKVTQKILGFINDFEDYKNVEECCPLFKYHLQNLPCTLKVKEDNLCYLTLREITEENTIAIKINNNEEFRVNNLRKDPIKLKNILEHCSQIIIIYNYKIISSWYKKEAILTTNYILKNICKNITTIMFYFSQNNASEFWTYLLPMFNTLKLIKIGQFFSRYFSEKCQICQPRLFDFQNYKYLKFIDTSLLVHTEYYEEDTRMIKWLIKSLRNNSPITFVIRILSNSGNNNGMYEGNYKDLLSSTFAKEVVRNINDSPHYVHLELNTVSWDITSWLGRGNKKDFIYPPKRFKQICFKKIKYLTINLNNHYYFPNFSKYYSFTNYCFLECLTIVITEHFEEELTLGMLTKLLKTLKNVSSFKELTIINKNEFGQCYCEYIVQHLPLNIKKLVFDGYILYSNTILQSIITRCPSIEFLIMGKPTHEQSLPSLFLFSLTKLKYLSFWCFEEDVFHIPTTCMGIKIECHCSWLSEGTTEYTCIRKLLKCRFLKILQIVDQNNLLNGKFIYFNKTEDCLVLKNL</sequence>
<evidence type="ECO:0000313" key="1">
    <source>
        <dbReference type="Proteomes" id="UP000035681"/>
    </source>
</evidence>
<accession>A0AAF5CWH9</accession>
<name>A0AAF5CWH9_STRER</name>